<comment type="caution">
    <text evidence="1">The sequence shown here is derived from an EMBL/GenBank/DDBJ whole genome shotgun (WGS) entry which is preliminary data.</text>
</comment>
<dbReference type="Proteomes" id="UP001144978">
    <property type="component" value="Unassembled WGS sequence"/>
</dbReference>
<gene>
    <name evidence="1" type="ORF">NUW54_g10899</name>
</gene>
<reference evidence="1" key="1">
    <citation type="submission" date="2022-08" db="EMBL/GenBank/DDBJ databases">
        <title>Genome Sequence of Pycnoporus sanguineus.</title>
        <authorList>
            <person name="Buettner E."/>
        </authorList>
    </citation>
    <scope>NUCLEOTIDE SEQUENCE</scope>
    <source>
        <strain evidence="1">CG-C14</strain>
    </source>
</reference>
<protein>
    <submittedName>
        <fullName evidence="1">Uncharacterized protein</fullName>
    </submittedName>
</protein>
<dbReference type="EMBL" id="JANSHE010004073">
    <property type="protein sequence ID" value="KAJ2981228.1"/>
    <property type="molecule type" value="Genomic_DNA"/>
</dbReference>
<accession>A0ACC1NSA3</accession>
<evidence type="ECO:0000313" key="1">
    <source>
        <dbReference type="EMBL" id="KAJ2981228.1"/>
    </source>
</evidence>
<evidence type="ECO:0000313" key="2">
    <source>
        <dbReference type="Proteomes" id="UP001144978"/>
    </source>
</evidence>
<sequence>MRSGGVAPRSTSRSAQAYRNRMASEPEARHRPRRAAARAGNRTCAPNGPSPENRTHVAVTTSLTCVHTAATTWAVKGWIFAVTAAKWGDGNELSSPKNKAVVFSHRLRLPITAPSCARSEGASLYLARRRRKWEREGLGKGLEERLEGLKAVPSKA</sequence>
<keyword evidence="2" id="KW-1185">Reference proteome</keyword>
<organism evidence="1 2">
    <name type="scientific">Trametes sanguinea</name>
    <dbReference type="NCBI Taxonomy" id="158606"/>
    <lineage>
        <taxon>Eukaryota</taxon>
        <taxon>Fungi</taxon>
        <taxon>Dikarya</taxon>
        <taxon>Basidiomycota</taxon>
        <taxon>Agaricomycotina</taxon>
        <taxon>Agaricomycetes</taxon>
        <taxon>Polyporales</taxon>
        <taxon>Polyporaceae</taxon>
        <taxon>Trametes</taxon>
    </lineage>
</organism>
<proteinExistence type="predicted"/>
<name>A0ACC1NSA3_9APHY</name>